<name>A0A3A2Z567_9EURO</name>
<proteinExistence type="predicted"/>
<feature type="compositionally biased region" description="Low complexity" evidence="1">
    <location>
        <begin position="56"/>
        <end position="66"/>
    </location>
</feature>
<gene>
    <name evidence="2" type="ORF">PHISCL_09693</name>
</gene>
<sequence length="264" mass="28568">MLPAASDDFRQQNRFLDNSSPLPQDNNRGIPEHEPSGKSKKKGKTGSKGKDKGAKAAKPPEQLIQQPQPPQAELSPSYHLGHQPSNNIVSPVLDALGSLAETRDNDIAHRTDSWAKSIPFGKSPPTDLLDGEVTGGFSHPSSASPPPRTRPLSYGNGYLSSNRSRQQSADRQKSHSVSSPFNNQIPLPHLPQAHFYGVPDIDLPMHPAQNRPQGEESYSFCAFDSLTSSFKVSRLGGNVLLAGTDGALEVLAIEDRKTRLIGKL</sequence>
<evidence type="ECO:0000313" key="3">
    <source>
        <dbReference type="Proteomes" id="UP000266188"/>
    </source>
</evidence>
<feature type="compositionally biased region" description="Polar residues" evidence="1">
    <location>
        <begin position="158"/>
        <end position="167"/>
    </location>
</feature>
<feature type="region of interest" description="Disordered" evidence="1">
    <location>
        <begin position="115"/>
        <end position="186"/>
    </location>
</feature>
<keyword evidence="3" id="KW-1185">Reference proteome</keyword>
<dbReference type="STRING" id="2070753.A0A3A2Z567"/>
<feature type="compositionally biased region" description="Basic residues" evidence="1">
    <location>
        <begin position="38"/>
        <end position="47"/>
    </location>
</feature>
<feature type="region of interest" description="Disordered" evidence="1">
    <location>
        <begin position="1"/>
        <end position="89"/>
    </location>
</feature>
<feature type="non-terminal residue" evidence="2">
    <location>
        <position position="264"/>
    </location>
</feature>
<feature type="compositionally biased region" description="Polar residues" evidence="1">
    <location>
        <begin position="174"/>
        <end position="185"/>
    </location>
</feature>
<organism evidence="2 3">
    <name type="scientific">Aspergillus sclerotialis</name>
    <dbReference type="NCBI Taxonomy" id="2070753"/>
    <lineage>
        <taxon>Eukaryota</taxon>
        <taxon>Fungi</taxon>
        <taxon>Dikarya</taxon>
        <taxon>Ascomycota</taxon>
        <taxon>Pezizomycotina</taxon>
        <taxon>Eurotiomycetes</taxon>
        <taxon>Eurotiomycetidae</taxon>
        <taxon>Eurotiales</taxon>
        <taxon>Aspergillaceae</taxon>
        <taxon>Aspergillus</taxon>
        <taxon>Aspergillus subgen. Polypaecilum</taxon>
    </lineage>
</organism>
<accession>A0A3A2Z567</accession>
<protein>
    <submittedName>
        <fullName evidence="2">Uncharacterized protein</fullName>
    </submittedName>
</protein>
<dbReference type="AlphaFoldDB" id="A0A3A2Z567"/>
<evidence type="ECO:0000256" key="1">
    <source>
        <dbReference type="SAM" id="MobiDB-lite"/>
    </source>
</evidence>
<comment type="caution">
    <text evidence="2">The sequence shown here is derived from an EMBL/GenBank/DDBJ whole genome shotgun (WGS) entry which is preliminary data.</text>
</comment>
<dbReference type="Proteomes" id="UP000266188">
    <property type="component" value="Unassembled WGS sequence"/>
</dbReference>
<dbReference type="EMBL" id="MVGC01000657">
    <property type="protein sequence ID" value="RJE17966.1"/>
    <property type="molecule type" value="Genomic_DNA"/>
</dbReference>
<dbReference type="OrthoDB" id="3938623at2759"/>
<feature type="compositionally biased region" description="Polar residues" evidence="1">
    <location>
        <begin position="12"/>
        <end position="27"/>
    </location>
</feature>
<evidence type="ECO:0000313" key="2">
    <source>
        <dbReference type="EMBL" id="RJE17966.1"/>
    </source>
</evidence>
<reference evidence="3" key="1">
    <citation type="submission" date="2017-02" db="EMBL/GenBank/DDBJ databases">
        <authorList>
            <person name="Tafer H."/>
            <person name="Lopandic K."/>
        </authorList>
    </citation>
    <scope>NUCLEOTIDE SEQUENCE [LARGE SCALE GENOMIC DNA]</scope>
    <source>
        <strain evidence="3">CBS 366.77</strain>
    </source>
</reference>